<dbReference type="EMBL" id="MCGN01000001">
    <property type="protein sequence ID" value="ORZ02430.1"/>
    <property type="molecule type" value="Genomic_DNA"/>
</dbReference>
<dbReference type="FunFam" id="3.80.10.10:FF:000312">
    <property type="entry name" value="Protein phosphatases pp1 regulatory subunit, putative"/>
    <property type="match status" value="1"/>
</dbReference>
<sequence>MSASEREPETEDELRQHYNRPEDPEANFKEGEQNLLLTEYVAQGAFLEDYGSDTDEIDGVQQRISDLAELDLGRFKKLERLCLRGNQIVDIEGLDGVADTLVELDLYDNKISHIRNLSKLTNLKMLDLSFNKIKHIKHIEALVNLVDLYFVSNRISHIENLDALVNLENLELGANKIRVIENLEKLVKLRQLWLGKNKITKFENLDALQNLKIISIQSNRLTSLKGLEQLVNLEELYTSHNAITKIEGLENNVNLRTLDVAHNQLRHIENISHLTKLEEFWANNNLFENETFDEVERELGGIKTLETVYLEGNPFEKNNRATYRNKIKLALPQAKQIDAMYVSGV</sequence>
<dbReference type="PANTHER" id="PTHR46652:SF3">
    <property type="entry name" value="LEUCINE-RICH REPEAT-CONTAINING PROTEIN 9"/>
    <property type="match status" value="1"/>
</dbReference>
<dbReference type="InterPro" id="IPR025875">
    <property type="entry name" value="Leu-rich_rpt_4"/>
</dbReference>
<name>A0A1X2HS79_SYNRA</name>
<keyword evidence="5" id="KW-1185">Reference proteome</keyword>
<dbReference type="AlphaFoldDB" id="A0A1X2HS79"/>
<dbReference type="PROSITE" id="PS51450">
    <property type="entry name" value="LRR"/>
    <property type="match status" value="9"/>
</dbReference>
<evidence type="ECO:0000313" key="5">
    <source>
        <dbReference type="Proteomes" id="UP000242180"/>
    </source>
</evidence>
<comment type="caution">
    <text evidence="4">The sequence shown here is derived from an EMBL/GenBank/DDBJ whole genome shotgun (WGS) entry which is preliminary data.</text>
</comment>
<protein>
    <recommendedName>
        <fullName evidence="6">Protein phosphatase 1 regulatory subunit 7</fullName>
    </recommendedName>
</protein>
<dbReference type="SMART" id="SM00365">
    <property type="entry name" value="LRR_SD22"/>
    <property type="match status" value="10"/>
</dbReference>
<dbReference type="STRING" id="13706.A0A1X2HS79"/>
<dbReference type="FunFam" id="3.80.10.10:FF:000446">
    <property type="entry name" value="Protein phosphatase 1 regulatory subunit SDS22"/>
    <property type="match status" value="1"/>
</dbReference>
<dbReference type="Proteomes" id="UP000242180">
    <property type="component" value="Unassembled WGS sequence"/>
</dbReference>
<evidence type="ECO:0000256" key="3">
    <source>
        <dbReference type="SAM" id="MobiDB-lite"/>
    </source>
</evidence>
<feature type="region of interest" description="Disordered" evidence="3">
    <location>
        <begin position="1"/>
        <end position="27"/>
    </location>
</feature>
<keyword evidence="2" id="KW-0677">Repeat</keyword>
<accession>A0A1X2HS79</accession>
<keyword evidence="1" id="KW-0433">Leucine-rich repeat</keyword>
<dbReference type="InterPro" id="IPR050836">
    <property type="entry name" value="SDS22/Internalin_LRR"/>
</dbReference>
<proteinExistence type="predicted"/>
<dbReference type="InParanoid" id="A0A1X2HS79"/>
<organism evidence="4 5">
    <name type="scientific">Syncephalastrum racemosum</name>
    <name type="common">Filamentous fungus</name>
    <dbReference type="NCBI Taxonomy" id="13706"/>
    <lineage>
        <taxon>Eukaryota</taxon>
        <taxon>Fungi</taxon>
        <taxon>Fungi incertae sedis</taxon>
        <taxon>Mucoromycota</taxon>
        <taxon>Mucoromycotina</taxon>
        <taxon>Mucoromycetes</taxon>
        <taxon>Mucorales</taxon>
        <taxon>Syncephalastraceae</taxon>
        <taxon>Syncephalastrum</taxon>
    </lineage>
</organism>
<dbReference type="SUPFAM" id="SSF52058">
    <property type="entry name" value="L domain-like"/>
    <property type="match status" value="1"/>
</dbReference>
<dbReference type="OrthoDB" id="266138at2759"/>
<dbReference type="OMA" id="EVWASYN"/>
<dbReference type="Pfam" id="PF12799">
    <property type="entry name" value="LRR_4"/>
    <property type="match status" value="1"/>
</dbReference>
<gene>
    <name evidence="4" type="ORF">BCR43DRAFT_481537</name>
</gene>
<evidence type="ECO:0000313" key="4">
    <source>
        <dbReference type="EMBL" id="ORZ02430.1"/>
    </source>
</evidence>
<dbReference type="FunCoup" id="A0A1X2HS79">
    <property type="interactions" value="276"/>
</dbReference>
<dbReference type="SMART" id="SM00369">
    <property type="entry name" value="LRR_TYP"/>
    <property type="match status" value="5"/>
</dbReference>
<dbReference type="Gene3D" id="3.80.10.10">
    <property type="entry name" value="Ribonuclease Inhibitor"/>
    <property type="match status" value="2"/>
</dbReference>
<dbReference type="Pfam" id="PF14580">
    <property type="entry name" value="LRR_9"/>
    <property type="match status" value="1"/>
</dbReference>
<evidence type="ECO:0008006" key="6">
    <source>
        <dbReference type="Google" id="ProtNLM"/>
    </source>
</evidence>
<reference evidence="4 5" key="1">
    <citation type="submission" date="2016-07" db="EMBL/GenBank/DDBJ databases">
        <title>Pervasive Adenine N6-methylation of Active Genes in Fungi.</title>
        <authorList>
            <consortium name="DOE Joint Genome Institute"/>
            <person name="Mondo S.J."/>
            <person name="Dannebaum R.O."/>
            <person name="Kuo R.C."/>
            <person name="Labutti K."/>
            <person name="Haridas S."/>
            <person name="Kuo A."/>
            <person name="Salamov A."/>
            <person name="Ahrendt S.R."/>
            <person name="Lipzen A."/>
            <person name="Sullivan W."/>
            <person name="Andreopoulos W.B."/>
            <person name="Clum A."/>
            <person name="Lindquist E."/>
            <person name="Daum C."/>
            <person name="Ramamoorthy G.K."/>
            <person name="Gryganskyi A."/>
            <person name="Culley D."/>
            <person name="Magnuson J.K."/>
            <person name="James T.Y."/>
            <person name="O'Malley M.A."/>
            <person name="Stajich J.E."/>
            <person name="Spatafora J.W."/>
            <person name="Visel A."/>
            <person name="Grigoriev I.V."/>
        </authorList>
    </citation>
    <scope>NUCLEOTIDE SEQUENCE [LARGE SCALE GENOMIC DNA]</scope>
    <source>
        <strain evidence="4 5">NRRL 2496</strain>
    </source>
</reference>
<dbReference type="InterPro" id="IPR003591">
    <property type="entry name" value="Leu-rich_rpt_typical-subtyp"/>
</dbReference>
<dbReference type="PANTHER" id="PTHR46652">
    <property type="entry name" value="LEUCINE-RICH REPEAT AND IQ DOMAIN-CONTAINING PROTEIN 1-RELATED"/>
    <property type="match status" value="1"/>
</dbReference>
<evidence type="ECO:0000256" key="1">
    <source>
        <dbReference type="ARBA" id="ARBA00022614"/>
    </source>
</evidence>
<dbReference type="InterPro" id="IPR001611">
    <property type="entry name" value="Leu-rich_rpt"/>
</dbReference>
<evidence type="ECO:0000256" key="2">
    <source>
        <dbReference type="ARBA" id="ARBA00022737"/>
    </source>
</evidence>
<dbReference type="InterPro" id="IPR032675">
    <property type="entry name" value="LRR_dom_sf"/>
</dbReference>